<accession>B0DNT1</accession>
<proteinExistence type="predicted"/>
<dbReference type="OrthoDB" id="5584477at2759"/>
<dbReference type="Proteomes" id="UP000001194">
    <property type="component" value="Unassembled WGS sequence"/>
</dbReference>
<dbReference type="EMBL" id="DS547122">
    <property type="protein sequence ID" value="EDR03777.1"/>
    <property type="molecule type" value="Genomic_DNA"/>
</dbReference>
<feature type="domain" description="Fungal-type protein kinase" evidence="1">
    <location>
        <begin position="320"/>
        <end position="393"/>
    </location>
</feature>
<name>B0DNT1_LACBS</name>
<dbReference type="RefSeq" id="XP_001885630.1">
    <property type="nucleotide sequence ID" value="XM_001885595.1"/>
</dbReference>
<keyword evidence="3" id="KW-1185">Reference proteome</keyword>
<evidence type="ECO:0000259" key="1">
    <source>
        <dbReference type="Pfam" id="PF17667"/>
    </source>
</evidence>
<evidence type="ECO:0000313" key="3">
    <source>
        <dbReference type="Proteomes" id="UP000001194"/>
    </source>
</evidence>
<gene>
    <name evidence="2" type="ORF">LACBIDRAFT_306820</name>
</gene>
<sequence>MPICICDHHSKVQGGSSHCSPLVAGSGLFLKAELYSCSFTRALRGEIIVTAQGSAAGDNDKPASSDYAYHPIPPCAPPRKSPPGSIETGITTTEETPMTQVSHGPDRGYGTIEEQATYLREELERHKLEAGDKFGRTTFLDTATKEQLEKFFADTNHFTWNPKNRWNGIPEVPTSEKKLYHPYVAIISGILSYFEISARQMIAPAATLGPVQGAQAATLNMSRDALIPGSGLAEGTAPHDMFATKLSDNIWVDNITLDTFDVLISGSGLVEDTTPHDTHATKLSHIDSTTLSTSPDILISGSGVGFWPNSKLVQSLNLSSKASKKSTYRGCASPLEIKTEKTYSFWDNLIQIAVYARQCFIQQESRFFVYSAILTETFIQLFQFDRAGVMYSQHSPPSSPFYSRYPRPRIPRPRSPWLGYKHTVVWRQAIPDYANARRMSLYVMRLKISRHASFVVRSVVEERAAGISSIPKLVINTWLRIAGGPLTVLPSGSFWKWPKD</sequence>
<dbReference type="HOGENOM" id="CLU_545208_0_0_1"/>
<dbReference type="GeneID" id="6081265"/>
<protein>
    <submittedName>
        <fullName evidence="2">Predicted protein</fullName>
    </submittedName>
</protein>
<organism evidence="3">
    <name type="scientific">Laccaria bicolor (strain S238N-H82 / ATCC MYA-4686)</name>
    <name type="common">Bicoloured deceiver</name>
    <name type="synonym">Laccaria laccata var. bicolor</name>
    <dbReference type="NCBI Taxonomy" id="486041"/>
    <lineage>
        <taxon>Eukaryota</taxon>
        <taxon>Fungi</taxon>
        <taxon>Dikarya</taxon>
        <taxon>Basidiomycota</taxon>
        <taxon>Agaricomycotina</taxon>
        <taxon>Agaricomycetes</taxon>
        <taxon>Agaricomycetidae</taxon>
        <taxon>Agaricales</taxon>
        <taxon>Agaricineae</taxon>
        <taxon>Hydnangiaceae</taxon>
        <taxon>Laccaria</taxon>
    </lineage>
</organism>
<dbReference type="InParanoid" id="B0DNT1"/>
<dbReference type="Pfam" id="PF17667">
    <property type="entry name" value="Pkinase_fungal"/>
    <property type="match status" value="1"/>
</dbReference>
<dbReference type="InterPro" id="IPR040976">
    <property type="entry name" value="Pkinase_fungal"/>
</dbReference>
<evidence type="ECO:0000313" key="2">
    <source>
        <dbReference type="EMBL" id="EDR03777.1"/>
    </source>
</evidence>
<dbReference type="KEGG" id="lbc:LACBIDRAFT_306820"/>
<dbReference type="AlphaFoldDB" id="B0DNT1"/>
<reference evidence="2 3" key="1">
    <citation type="journal article" date="2008" name="Nature">
        <title>The genome of Laccaria bicolor provides insights into mycorrhizal symbiosis.</title>
        <authorList>
            <person name="Martin F."/>
            <person name="Aerts A."/>
            <person name="Ahren D."/>
            <person name="Brun A."/>
            <person name="Danchin E.G.J."/>
            <person name="Duchaussoy F."/>
            <person name="Gibon J."/>
            <person name="Kohler A."/>
            <person name="Lindquist E."/>
            <person name="Pereda V."/>
            <person name="Salamov A."/>
            <person name="Shapiro H.J."/>
            <person name="Wuyts J."/>
            <person name="Blaudez D."/>
            <person name="Buee M."/>
            <person name="Brokstein P."/>
            <person name="Canbaeck B."/>
            <person name="Cohen D."/>
            <person name="Courty P.E."/>
            <person name="Coutinho P.M."/>
            <person name="Delaruelle C."/>
            <person name="Detter J.C."/>
            <person name="Deveau A."/>
            <person name="DiFazio S."/>
            <person name="Duplessis S."/>
            <person name="Fraissinet-Tachet L."/>
            <person name="Lucic E."/>
            <person name="Frey-Klett P."/>
            <person name="Fourrey C."/>
            <person name="Feussner I."/>
            <person name="Gay G."/>
            <person name="Grimwood J."/>
            <person name="Hoegger P.J."/>
            <person name="Jain P."/>
            <person name="Kilaru S."/>
            <person name="Labbe J."/>
            <person name="Lin Y.C."/>
            <person name="Legue V."/>
            <person name="Le Tacon F."/>
            <person name="Marmeisse R."/>
            <person name="Melayah D."/>
            <person name="Montanini B."/>
            <person name="Muratet M."/>
            <person name="Nehls U."/>
            <person name="Niculita-Hirzel H."/>
            <person name="Oudot-Le Secq M.P."/>
            <person name="Peter M."/>
            <person name="Quesneville H."/>
            <person name="Rajashekar B."/>
            <person name="Reich M."/>
            <person name="Rouhier N."/>
            <person name="Schmutz J."/>
            <person name="Yin T."/>
            <person name="Chalot M."/>
            <person name="Henrissat B."/>
            <person name="Kuees U."/>
            <person name="Lucas S."/>
            <person name="Van de Peer Y."/>
            <person name="Podila G.K."/>
            <person name="Polle A."/>
            <person name="Pukkila P.J."/>
            <person name="Richardson P.M."/>
            <person name="Rouze P."/>
            <person name="Sanders I.R."/>
            <person name="Stajich J.E."/>
            <person name="Tunlid A."/>
            <person name="Tuskan G."/>
            <person name="Grigoriev I.V."/>
        </authorList>
    </citation>
    <scope>NUCLEOTIDE SEQUENCE [LARGE SCALE GENOMIC DNA]</scope>
    <source>
        <strain evidence="3">S238N-H82 / ATCC MYA-4686</strain>
    </source>
</reference>